<organism evidence="1 2">
    <name type="scientific">Polyangium mundeleinium</name>
    <dbReference type="NCBI Taxonomy" id="2995306"/>
    <lineage>
        <taxon>Bacteria</taxon>
        <taxon>Pseudomonadati</taxon>
        <taxon>Myxococcota</taxon>
        <taxon>Polyangia</taxon>
        <taxon>Polyangiales</taxon>
        <taxon>Polyangiaceae</taxon>
        <taxon>Polyangium</taxon>
    </lineage>
</organism>
<dbReference type="Proteomes" id="UP001221411">
    <property type="component" value="Unassembled WGS sequence"/>
</dbReference>
<accession>A0ABT5F0E8</accession>
<proteinExistence type="predicted"/>
<evidence type="ECO:0000313" key="1">
    <source>
        <dbReference type="EMBL" id="MDC0747114.1"/>
    </source>
</evidence>
<reference evidence="1 2" key="1">
    <citation type="submission" date="2022-11" db="EMBL/GenBank/DDBJ databases">
        <title>Minimal conservation of predation-associated metabolite biosynthetic gene clusters underscores biosynthetic potential of Myxococcota including descriptions for ten novel species: Archangium lansinium sp. nov., Myxococcus landrumus sp. nov., Nannocystis bai.</title>
        <authorList>
            <person name="Ahearne A."/>
            <person name="Stevens C."/>
            <person name="Dowd S."/>
        </authorList>
    </citation>
    <scope>NUCLEOTIDE SEQUENCE [LARGE SCALE GENOMIC DNA]</scope>
    <source>
        <strain evidence="1 2">RJM3</strain>
    </source>
</reference>
<name>A0ABT5F0E8_9BACT</name>
<dbReference type="EMBL" id="JAQNDO010000001">
    <property type="protein sequence ID" value="MDC0747114.1"/>
    <property type="molecule type" value="Genomic_DNA"/>
</dbReference>
<comment type="caution">
    <text evidence="1">The sequence shown here is derived from an EMBL/GenBank/DDBJ whole genome shotgun (WGS) entry which is preliminary data.</text>
</comment>
<keyword evidence="2" id="KW-1185">Reference proteome</keyword>
<sequence length="85" mass="9604">MKDEEVIGALQARRGEFYPVELAEYLGELTNGGLSQSTMVTYFKRAFPEIPLRVLLDAGGWQRLSNGGLTDRDFNALLQPWLDTR</sequence>
<protein>
    <submittedName>
        <fullName evidence="1">Uncharacterized protein</fullName>
    </submittedName>
</protein>
<gene>
    <name evidence="1" type="ORF">POL67_37645</name>
</gene>
<evidence type="ECO:0000313" key="2">
    <source>
        <dbReference type="Proteomes" id="UP001221411"/>
    </source>
</evidence>
<dbReference type="RefSeq" id="WP_271925476.1">
    <property type="nucleotide sequence ID" value="NZ_JAQNDO010000001.1"/>
</dbReference>